<evidence type="ECO:0000256" key="7">
    <source>
        <dbReference type="ARBA" id="ARBA00023049"/>
    </source>
</evidence>
<sequence length="674" mass="76066">MKKTNLLLAGAIVLLASCKNNTETDRSYFDRTAMDTTVQPGDDFFTYANGTWIKNSKIPDDQSGWGSFYSLYDENLKKMRTILDETSAKKDQPKGSAAQKVGDFYASGMDTLALEKAGYEPLKPMLAKIDAVKNYQELLNLLAENTKDGDGDLVGIYVGADERNSSRNIMTLYQTGTTLPEKDYYTKTDPITTDKRNKLVAHAAKYFTMTGTDPATAKKAAADVLALETEIAKSHLTPVELRDPIKNYNKMSVKDLEKIAPNIGWANLFDKIGMKADSVNVSQPKYYTALSVLLASRPIDAWKAKVKFDYISGNASLLSKAFRDERFDFGKLFSGARTQPERWKKMVSTTDGGLKDLLGQVYAEKYFPPEAKKRMDELVDNLQKAFKLRIDKLDWMSDTTKQKAQEKLAAFLKKIGYPSKWKNFDDVEISRDNFYANMRSIAKHEFRESMAKVGQKVDKTEWQMTVPEVNAYYNPTFNEIVFPAGILQFPFFDMHADDAINYGAIGLVIGHEMTHGFDDQGRQYDADGNLKDWWAPKDADLFKAKADKVVQQYNAYTMLDSLHVNGALTLGENLADIGGLAIAYDAFKLTGQGKGDQKIDGFTPDQRFFLGFAQAWRIVNRPENIRTNITTDPHSPEKYRVIGPLSNFDPFYAAFGVTEKNKMYRKPEDRAKIW</sequence>
<organism evidence="10 11">
    <name type="scientific">Sediminibacterium roseum</name>
    <dbReference type="NCBI Taxonomy" id="1978412"/>
    <lineage>
        <taxon>Bacteria</taxon>
        <taxon>Pseudomonadati</taxon>
        <taxon>Bacteroidota</taxon>
        <taxon>Chitinophagia</taxon>
        <taxon>Chitinophagales</taxon>
        <taxon>Chitinophagaceae</taxon>
        <taxon>Sediminibacterium</taxon>
    </lineage>
</organism>
<evidence type="ECO:0000313" key="10">
    <source>
        <dbReference type="EMBL" id="NCI50880.1"/>
    </source>
</evidence>
<evidence type="ECO:0000313" key="11">
    <source>
        <dbReference type="Proteomes" id="UP000753802"/>
    </source>
</evidence>
<evidence type="ECO:0000259" key="8">
    <source>
        <dbReference type="Pfam" id="PF01431"/>
    </source>
</evidence>
<evidence type="ECO:0000256" key="5">
    <source>
        <dbReference type="ARBA" id="ARBA00022801"/>
    </source>
</evidence>
<comment type="caution">
    <text evidence="10">The sequence shown here is derived from an EMBL/GenBank/DDBJ whole genome shotgun (WGS) entry which is preliminary data.</text>
</comment>
<evidence type="ECO:0000256" key="1">
    <source>
        <dbReference type="ARBA" id="ARBA00001947"/>
    </source>
</evidence>
<dbReference type="Gene3D" id="3.40.390.10">
    <property type="entry name" value="Collagenase (Catalytic Domain)"/>
    <property type="match status" value="1"/>
</dbReference>
<dbReference type="Pfam" id="PF05649">
    <property type="entry name" value="Peptidase_M13_N"/>
    <property type="match status" value="1"/>
</dbReference>
<dbReference type="CDD" id="cd08662">
    <property type="entry name" value="M13"/>
    <property type="match status" value="1"/>
</dbReference>
<keyword evidence="4" id="KW-0479">Metal-binding</keyword>
<feature type="domain" description="Peptidase M13 N-terminal" evidence="9">
    <location>
        <begin position="40"/>
        <end position="418"/>
    </location>
</feature>
<dbReference type="Proteomes" id="UP000753802">
    <property type="component" value="Unassembled WGS sequence"/>
</dbReference>
<keyword evidence="3" id="KW-0645">Protease</keyword>
<evidence type="ECO:0000256" key="6">
    <source>
        <dbReference type="ARBA" id="ARBA00022833"/>
    </source>
</evidence>
<dbReference type="Pfam" id="PF01431">
    <property type="entry name" value="Peptidase_M13"/>
    <property type="match status" value="1"/>
</dbReference>
<feature type="domain" description="Peptidase M13 C-terminal" evidence="8">
    <location>
        <begin position="470"/>
        <end position="670"/>
    </location>
</feature>
<proteinExistence type="inferred from homology"/>
<dbReference type="EMBL" id="JAACJS010000015">
    <property type="protein sequence ID" value="NCI50880.1"/>
    <property type="molecule type" value="Genomic_DNA"/>
</dbReference>
<dbReference type="PRINTS" id="PR00786">
    <property type="entry name" value="NEPRILYSIN"/>
</dbReference>
<evidence type="ECO:0000259" key="9">
    <source>
        <dbReference type="Pfam" id="PF05649"/>
    </source>
</evidence>
<evidence type="ECO:0000256" key="4">
    <source>
        <dbReference type="ARBA" id="ARBA00022723"/>
    </source>
</evidence>
<dbReference type="PROSITE" id="PS51257">
    <property type="entry name" value="PROKAR_LIPOPROTEIN"/>
    <property type="match status" value="1"/>
</dbReference>
<comment type="similarity">
    <text evidence="2">Belongs to the peptidase M13 family.</text>
</comment>
<comment type="cofactor">
    <cofactor evidence="1">
        <name>Zn(2+)</name>
        <dbReference type="ChEBI" id="CHEBI:29105"/>
    </cofactor>
</comment>
<dbReference type="PANTHER" id="PTHR11733">
    <property type="entry name" value="ZINC METALLOPROTEASE FAMILY M13 NEPRILYSIN-RELATED"/>
    <property type="match status" value="1"/>
</dbReference>
<dbReference type="InterPro" id="IPR008753">
    <property type="entry name" value="Peptidase_M13_N"/>
</dbReference>
<dbReference type="SUPFAM" id="SSF55486">
    <property type="entry name" value="Metalloproteases ('zincins'), catalytic domain"/>
    <property type="match status" value="1"/>
</dbReference>
<name>A0ABW9ZWH6_9BACT</name>
<dbReference type="InterPro" id="IPR042089">
    <property type="entry name" value="Peptidase_M13_dom_2"/>
</dbReference>
<keyword evidence="11" id="KW-1185">Reference proteome</keyword>
<dbReference type="RefSeq" id="WP_161819185.1">
    <property type="nucleotide sequence ID" value="NZ_JAACJS010000015.1"/>
</dbReference>
<keyword evidence="7" id="KW-0482">Metalloprotease</keyword>
<dbReference type="PANTHER" id="PTHR11733:SF167">
    <property type="entry name" value="FI17812P1-RELATED"/>
    <property type="match status" value="1"/>
</dbReference>
<evidence type="ECO:0000256" key="2">
    <source>
        <dbReference type="ARBA" id="ARBA00007357"/>
    </source>
</evidence>
<dbReference type="PROSITE" id="PS51885">
    <property type="entry name" value="NEPRILYSIN"/>
    <property type="match status" value="1"/>
</dbReference>
<dbReference type="Gene3D" id="1.10.1380.10">
    <property type="entry name" value="Neutral endopeptidase , domain2"/>
    <property type="match status" value="1"/>
</dbReference>
<protein>
    <submittedName>
        <fullName evidence="10">M13 family metallopeptidase</fullName>
    </submittedName>
</protein>
<gene>
    <name evidence="10" type="ORF">GWC95_13155</name>
</gene>
<dbReference type="InterPro" id="IPR018497">
    <property type="entry name" value="Peptidase_M13_C"/>
</dbReference>
<reference evidence="10 11" key="1">
    <citation type="submission" date="2020-01" db="EMBL/GenBank/DDBJ databases">
        <title>Genome analysis.</title>
        <authorList>
            <person name="Wu S."/>
            <person name="Wang G."/>
        </authorList>
    </citation>
    <scope>NUCLEOTIDE SEQUENCE [LARGE SCALE GENOMIC DNA]</scope>
    <source>
        <strain evidence="10 11">SYL130</strain>
    </source>
</reference>
<accession>A0ABW9ZWH6</accession>
<dbReference type="InterPro" id="IPR000718">
    <property type="entry name" value="Peptidase_M13"/>
</dbReference>
<dbReference type="InterPro" id="IPR024079">
    <property type="entry name" value="MetalloPept_cat_dom_sf"/>
</dbReference>
<evidence type="ECO:0000256" key="3">
    <source>
        <dbReference type="ARBA" id="ARBA00022670"/>
    </source>
</evidence>
<keyword evidence="6" id="KW-0862">Zinc</keyword>
<keyword evidence="5" id="KW-0378">Hydrolase</keyword>